<dbReference type="GO" id="GO:0000160">
    <property type="term" value="P:phosphorelay signal transduction system"/>
    <property type="evidence" value="ECO:0007669"/>
    <property type="project" value="InterPro"/>
</dbReference>
<evidence type="ECO:0000313" key="7">
    <source>
        <dbReference type="Proteomes" id="UP000533598"/>
    </source>
</evidence>
<dbReference type="SUPFAM" id="SSF52172">
    <property type="entry name" value="CheY-like"/>
    <property type="match status" value="1"/>
</dbReference>
<gene>
    <name evidence="6" type="ORF">HNR67_002393</name>
</gene>
<feature type="domain" description="HTH luxR-type" evidence="4">
    <location>
        <begin position="129"/>
        <end position="194"/>
    </location>
</feature>
<organism evidence="6 7">
    <name type="scientific">Crossiella cryophila</name>
    <dbReference type="NCBI Taxonomy" id="43355"/>
    <lineage>
        <taxon>Bacteria</taxon>
        <taxon>Bacillati</taxon>
        <taxon>Actinomycetota</taxon>
        <taxon>Actinomycetes</taxon>
        <taxon>Pseudonocardiales</taxon>
        <taxon>Pseudonocardiaceae</taxon>
        <taxon>Crossiella</taxon>
    </lineage>
</organism>
<dbReference type="CDD" id="cd17535">
    <property type="entry name" value="REC_NarL-like"/>
    <property type="match status" value="1"/>
</dbReference>
<dbReference type="Proteomes" id="UP000533598">
    <property type="component" value="Unassembled WGS sequence"/>
</dbReference>
<evidence type="ECO:0000259" key="5">
    <source>
        <dbReference type="PROSITE" id="PS50110"/>
    </source>
</evidence>
<dbReference type="PROSITE" id="PS50043">
    <property type="entry name" value="HTH_LUXR_2"/>
    <property type="match status" value="1"/>
</dbReference>
<dbReference type="PROSITE" id="PS50110">
    <property type="entry name" value="RESPONSE_REGULATORY"/>
    <property type="match status" value="1"/>
</dbReference>
<accession>A0A7W7C870</accession>
<keyword evidence="7" id="KW-1185">Reference proteome</keyword>
<proteinExistence type="predicted"/>
<sequence>MPPPPLRILIADDHPLFRIGLRDLLTADGHDIVGLAADGMEAVRLAAETAPHLVLMDLTMPVMDGFEATTRILARNPSIRVVVLTVSEDQEAILKSIKAGAAGYLLKGAGPPELRAAITQACTGEPLTAPPATHDLTDREHELLRLLARRLDTTTIAEHLLVSPKTVRNTITRLQTKLGVPDRAALIRYGVRRGWDE</sequence>
<dbReference type="AlphaFoldDB" id="A0A7W7C870"/>
<dbReference type="InterPro" id="IPR011006">
    <property type="entry name" value="CheY-like_superfamily"/>
</dbReference>
<dbReference type="SUPFAM" id="SSF46894">
    <property type="entry name" value="C-terminal effector domain of the bipartite response regulators"/>
    <property type="match status" value="1"/>
</dbReference>
<protein>
    <submittedName>
        <fullName evidence="6">DNA-binding NarL/FixJ family response regulator</fullName>
    </submittedName>
</protein>
<evidence type="ECO:0000313" key="6">
    <source>
        <dbReference type="EMBL" id="MBB4676275.1"/>
    </source>
</evidence>
<dbReference type="PANTHER" id="PTHR43214">
    <property type="entry name" value="TWO-COMPONENT RESPONSE REGULATOR"/>
    <property type="match status" value="1"/>
</dbReference>
<dbReference type="GO" id="GO:0006355">
    <property type="term" value="P:regulation of DNA-templated transcription"/>
    <property type="evidence" value="ECO:0007669"/>
    <property type="project" value="InterPro"/>
</dbReference>
<dbReference type="PRINTS" id="PR00038">
    <property type="entry name" value="HTHLUXR"/>
</dbReference>
<feature type="modified residue" description="4-aspartylphosphate" evidence="3">
    <location>
        <position position="57"/>
    </location>
</feature>
<keyword evidence="2 6" id="KW-0238">DNA-binding</keyword>
<dbReference type="SMART" id="SM00421">
    <property type="entry name" value="HTH_LUXR"/>
    <property type="match status" value="1"/>
</dbReference>
<dbReference type="GO" id="GO:0003677">
    <property type="term" value="F:DNA binding"/>
    <property type="evidence" value="ECO:0007669"/>
    <property type="project" value="UniProtKB-KW"/>
</dbReference>
<comment type="caution">
    <text evidence="6">The sequence shown here is derived from an EMBL/GenBank/DDBJ whole genome shotgun (WGS) entry which is preliminary data.</text>
</comment>
<dbReference type="Pfam" id="PF00196">
    <property type="entry name" value="GerE"/>
    <property type="match status" value="1"/>
</dbReference>
<dbReference type="RefSeq" id="WP_185002122.1">
    <property type="nucleotide sequence ID" value="NZ_BAAAUI010000029.1"/>
</dbReference>
<reference evidence="6 7" key="1">
    <citation type="submission" date="2020-08" db="EMBL/GenBank/DDBJ databases">
        <title>Sequencing the genomes of 1000 actinobacteria strains.</title>
        <authorList>
            <person name="Klenk H.-P."/>
        </authorList>
    </citation>
    <scope>NUCLEOTIDE SEQUENCE [LARGE SCALE GENOMIC DNA]</scope>
    <source>
        <strain evidence="6 7">DSM 44230</strain>
    </source>
</reference>
<dbReference type="InterPro" id="IPR058245">
    <property type="entry name" value="NreC/VraR/RcsB-like_REC"/>
</dbReference>
<dbReference type="EMBL" id="JACHMH010000001">
    <property type="protein sequence ID" value="MBB4676275.1"/>
    <property type="molecule type" value="Genomic_DNA"/>
</dbReference>
<dbReference type="InterPro" id="IPR000792">
    <property type="entry name" value="Tscrpt_reg_LuxR_C"/>
</dbReference>
<dbReference type="InterPro" id="IPR001789">
    <property type="entry name" value="Sig_transdc_resp-reg_receiver"/>
</dbReference>
<evidence type="ECO:0000256" key="3">
    <source>
        <dbReference type="PROSITE-ProRule" id="PRU00169"/>
    </source>
</evidence>
<feature type="domain" description="Response regulatory" evidence="5">
    <location>
        <begin position="7"/>
        <end position="122"/>
    </location>
</feature>
<evidence type="ECO:0000256" key="1">
    <source>
        <dbReference type="ARBA" id="ARBA00022553"/>
    </source>
</evidence>
<dbReference type="SMART" id="SM00448">
    <property type="entry name" value="REC"/>
    <property type="match status" value="1"/>
</dbReference>
<keyword evidence="1 3" id="KW-0597">Phosphoprotein</keyword>
<dbReference type="InterPro" id="IPR039420">
    <property type="entry name" value="WalR-like"/>
</dbReference>
<dbReference type="InterPro" id="IPR016032">
    <property type="entry name" value="Sig_transdc_resp-reg_C-effctor"/>
</dbReference>
<dbReference type="Gene3D" id="3.40.50.2300">
    <property type="match status" value="1"/>
</dbReference>
<dbReference type="Pfam" id="PF00072">
    <property type="entry name" value="Response_reg"/>
    <property type="match status" value="1"/>
</dbReference>
<name>A0A7W7C870_9PSEU</name>
<evidence type="ECO:0000259" key="4">
    <source>
        <dbReference type="PROSITE" id="PS50043"/>
    </source>
</evidence>
<evidence type="ECO:0000256" key="2">
    <source>
        <dbReference type="ARBA" id="ARBA00023125"/>
    </source>
</evidence>